<dbReference type="GO" id="GO:0045454">
    <property type="term" value="P:cell redox homeostasis"/>
    <property type="evidence" value="ECO:0007669"/>
    <property type="project" value="TreeGrafter"/>
</dbReference>
<feature type="disulfide bond" description="Interchain (with AhpC); in linked form" evidence="6">
    <location>
        <position position="138"/>
    </location>
</feature>
<evidence type="ECO:0000256" key="1">
    <source>
        <dbReference type="ARBA" id="ARBA00022559"/>
    </source>
</evidence>
<dbReference type="PANTHER" id="PTHR33930:SF7">
    <property type="entry name" value="ALKYL HYDROPEROXIDE REDUCTASE AHPD"/>
    <property type="match status" value="1"/>
</dbReference>
<comment type="similarity">
    <text evidence="6">Belongs to the AhpD family.</text>
</comment>
<keyword evidence="5 6" id="KW-0676">Redox-active center</keyword>
<dbReference type="GO" id="GO:0006979">
    <property type="term" value="P:response to oxidative stress"/>
    <property type="evidence" value="ECO:0007669"/>
    <property type="project" value="InterPro"/>
</dbReference>
<feature type="disulfide bond" evidence="6">
    <location>
        <begin position="135"/>
        <end position="138"/>
    </location>
</feature>
<feature type="domain" description="Carboxymuconolactone decarboxylase-like" evidence="7">
    <location>
        <begin position="99"/>
        <end position="175"/>
    </location>
</feature>
<evidence type="ECO:0000256" key="2">
    <source>
        <dbReference type="ARBA" id="ARBA00022862"/>
    </source>
</evidence>
<dbReference type="InterPro" id="IPR003779">
    <property type="entry name" value="CMD-like"/>
</dbReference>
<feature type="active site" description="Cysteine sulfenic acid (-SOH) intermediate" evidence="6">
    <location>
        <position position="138"/>
    </location>
</feature>
<dbReference type="PANTHER" id="PTHR33930">
    <property type="entry name" value="ALKYL HYDROPEROXIDE REDUCTASE AHPD"/>
    <property type="match status" value="1"/>
</dbReference>
<dbReference type="Pfam" id="PF02627">
    <property type="entry name" value="CMD"/>
    <property type="match status" value="1"/>
</dbReference>
<dbReference type="EMBL" id="QUZK01000014">
    <property type="protein sequence ID" value="RFF31984.1"/>
    <property type="molecule type" value="Genomic_DNA"/>
</dbReference>
<reference evidence="8 9" key="1">
    <citation type="submission" date="2018-08" db="EMBL/GenBank/DDBJ databases">
        <title>Wenzhouxiangella salilacus sp. nov., a novel bacterium isolated from a saline lake in Xinjiang Province, China.</title>
        <authorList>
            <person name="Han S."/>
        </authorList>
    </citation>
    <scope>NUCLEOTIDE SEQUENCE [LARGE SCALE GENOMIC DNA]</scope>
    <source>
        <strain evidence="8 9">XDB06</strain>
    </source>
</reference>
<keyword evidence="2 6" id="KW-0049">Antioxidant</keyword>
<dbReference type="AlphaFoldDB" id="A0A3E1KBI5"/>
<comment type="function">
    <text evidence="6">Antioxidant protein with alkyl hydroperoxidase activity. Required for the reduction of the AhpC active site cysteine residues and for the regeneration of the AhpC enzyme activity.</text>
</comment>
<protein>
    <recommendedName>
        <fullName evidence="6">Alkyl hydroperoxide reductase AhpD</fullName>
        <ecNumber evidence="6">1.11.1.28</ecNumber>
    </recommendedName>
    <alternativeName>
        <fullName evidence="6">Alkylhydroperoxidase AhpD</fullName>
    </alternativeName>
</protein>
<dbReference type="EC" id="1.11.1.28" evidence="6"/>
<organism evidence="8 9">
    <name type="scientific">Wenzhouxiangella sediminis</name>
    <dbReference type="NCBI Taxonomy" id="1792836"/>
    <lineage>
        <taxon>Bacteria</taxon>
        <taxon>Pseudomonadati</taxon>
        <taxon>Pseudomonadota</taxon>
        <taxon>Gammaproteobacteria</taxon>
        <taxon>Chromatiales</taxon>
        <taxon>Wenzhouxiangellaceae</taxon>
        <taxon>Wenzhouxiangella</taxon>
    </lineage>
</organism>
<keyword evidence="1 6" id="KW-0575">Peroxidase</keyword>
<dbReference type="Proteomes" id="UP000260351">
    <property type="component" value="Unassembled WGS sequence"/>
</dbReference>
<dbReference type="InterPro" id="IPR029032">
    <property type="entry name" value="AhpD-like"/>
</dbReference>
<evidence type="ECO:0000256" key="6">
    <source>
        <dbReference type="HAMAP-Rule" id="MF_01676"/>
    </source>
</evidence>
<dbReference type="GO" id="GO:0032843">
    <property type="term" value="F:hydroperoxide reductase activity"/>
    <property type="evidence" value="ECO:0007669"/>
    <property type="project" value="InterPro"/>
</dbReference>
<comment type="caution">
    <text evidence="8">The sequence shown here is derived from an EMBL/GenBank/DDBJ whole genome shotgun (WGS) entry which is preliminary data.</text>
</comment>
<dbReference type="NCBIfam" id="TIGR00777">
    <property type="entry name" value="ahpD"/>
    <property type="match status" value="1"/>
</dbReference>
<sequence>MSIDSIKRQIPDYAKDLRINIGNVLDPERAPDGMSAEQVFGTALATAIASRNQELLASIEGEVTPKLGEEWLNAAKAAAAIMGMNNVYYRFVHLASNEEYGSMPAGLRMSVIGRPGIDKADFELMSLAVSAVNGCGLCIDSHEKVLKQAGVGSDVVQHAVRIASVMHAVATVFDAEGLSGGVKAAA</sequence>
<dbReference type="NCBIfam" id="TIGR00778">
    <property type="entry name" value="ahpD_dom"/>
    <property type="match status" value="1"/>
</dbReference>
<dbReference type="SUPFAM" id="SSF69118">
    <property type="entry name" value="AhpD-like"/>
    <property type="match status" value="1"/>
</dbReference>
<evidence type="ECO:0000256" key="5">
    <source>
        <dbReference type="ARBA" id="ARBA00023284"/>
    </source>
</evidence>
<dbReference type="Gene3D" id="1.20.1290.10">
    <property type="entry name" value="AhpD-like"/>
    <property type="match status" value="1"/>
</dbReference>
<dbReference type="RefSeq" id="WP_116649642.1">
    <property type="nucleotide sequence ID" value="NZ_QUZK01000014.1"/>
</dbReference>
<evidence type="ECO:0000313" key="9">
    <source>
        <dbReference type="Proteomes" id="UP000260351"/>
    </source>
</evidence>
<evidence type="ECO:0000256" key="3">
    <source>
        <dbReference type="ARBA" id="ARBA00023002"/>
    </source>
</evidence>
<evidence type="ECO:0000256" key="4">
    <source>
        <dbReference type="ARBA" id="ARBA00023157"/>
    </source>
</evidence>
<keyword evidence="9" id="KW-1185">Reference proteome</keyword>
<evidence type="ECO:0000259" key="7">
    <source>
        <dbReference type="Pfam" id="PF02627"/>
    </source>
</evidence>
<dbReference type="GO" id="GO:0051920">
    <property type="term" value="F:peroxiredoxin activity"/>
    <property type="evidence" value="ECO:0007669"/>
    <property type="project" value="InterPro"/>
</dbReference>
<dbReference type="HAMAP" id="MF_01676">
    <property type="entry name" value="AhpD"/>
    <property type="match status" value="1"/>
</dbReference>
<dbReference type="OrthoDB" id="9801997at2"/>
<dbReference type="InterPro" id="IPR004674">
    <property type="entry name" value="AhpD"/>
</dbReference>
<dbReference type="InterPro" id="IPR004675">
    <property type="entry name" value="AhpD_core"/>
</dbReference>
<keyword evidence="3 6" id="KW-0560">Oxidoreductase</keyword>
<gene>
    <name evidence="6" type="primary">ahpD</name>
    <name evidence="8" type="ORF">DZC52_03045</name>
</gene>
<comment type="catalytic activity">
    <reaction evidence="6">
        <text>N(6)-[(R)-dihydrolipoyl]-L-lysyl-[lipoyl-carrier protein] + a hydroperoxide = N(6)-[(R)-lipoyl]-L-lysyl-[lipoyl-carrier protein] + an alcohol + H2O</text>
        <dbReference type="Rhea" id="RHEA:62636"/>
        <dbReference type="Rhea" id="RHEA-COMP:10502"/>
        <dbReference type="Rhea" id="RHEA-COMP:16355"/>
        <dbReference type="ChEBI" id="CHEBI:15377"/>
        <dbReference type="ChEBI" id="CHEBI:30879"/>
        <dbReference type="ChEBI" id="CHEBI:35924"/>
        <dbReference type="ChEBI" id="CHEBI:83099"/>
        <dbReference type="ChEBI" id="CHEBI:83100"/>
        <dbReference type="EC" id="1.11.1.28"/>
    </reaction>
</comment>
<dbReference type="GO" id="GO:0015036">
    <property type="term" value="F:disulfide oxidoreductase activity"/>
    <property type="evidence" value="ECO:0007669"/>
    <property type="project" value="TreeGrafter"/>
</dbReference>
<evidence type="ECO:0000313" key="8">
    <source>
        <dbReference type="EMBL" id="RFF31984.1"/>
    </source>
</evidence>
<keyword evidence="4 6" id="KW-1015">Disulfide bond</keyword>
<accession>A0A3E1KBI5</accession>
<feature type="active site" description="Proton donor" evidence="6">
    <location>
        <position position="135"/>
    </location>
</feature>
<proteinExistence type="inferred from homology"/>
<name>A0A3E1KBI5_9GAMM</name>